<protein>
    <submittedName>
        <fullName evidence="1">Uncharacterized protein</fullName>
    </submittedName>
</protein>
<proteinExistence type="predicted"/>
<organism evidence="1 2">
    <name type="scientific">Anaerobutyricum hallii</name>
    <dbReference type="NCBI Taxonomy" id="39488"/>
    <lineage>
        <taxon>Bacteria</taxon>
        <taxon>Bacillati</taxon>
        <taxon>Bacillota</taxon>
        <taxon>Clostridia</taxon>
        <taxon>Lachnospirales</taxon>
        <taxon>Lachnospiraceae</taxon>
        <taxon>Anaerobutyricum</taxon>
    </lineage>
</organism>
<dbReference type="AlphaFoldDB" id="A0A415G6V6"/>
<reference evidence="1 2" key="1">
    <citation type="submission" date="2018-08" db="EMBL/GenBank/DDBJ databases">
        <title>A genome reference for cultivated species of the human gut microbiota.</title>
        <authorList>
            <person name="Zou Y."/>
            <person name="Xue W."/>
            <person name="Luo G."/>
        </authorList>
    </citation>
    <scope>NUCLEOTIDE SEQUENCE [LARGE SCALE GENOMIC DNA]</scope>
    <source>
        <strain evidence="1 2">AF45-14BH</strain>
    </source>
</reference>
<gene>
    <name evidence="1" type="ORF">DW068_08755</name>
</gene>
<dbReference type="Proteomes" id="UP000283497">
    <property type="component" value="Unassembled WGS sequence"/>
</dbReference>
<sequence>MTNEVIVGLLSLSGTLCGTFAGILTSTKLSNYRIEQLEKKVEKHNSVIERTAILERDLKSVWRNIDEIKDDIREEVNHE</sequence>
<accession>A0A415G6V6</accession>
<comment type="caution">
    <text evidence="1">The sequence shown here is derived from an EMBL/GenBank/DDBJ whole genome shotgun (WGS) entry which is preliminary data.</text>
</comment>
<dbReference type="EMBL" id="QRNJ01000031">
    <property type="protein sequence ID" value="RHK38762.1"/>
    <property type="molecule type" value="Genomic_DNA"/>
</dbReference>
<evidence type="ECO:0000313" key="2">
    <source>
        <dbReference type="Proteomes" id="UP000283497"/>
    </source>
</evidence>
<dbReference type="RefSeq" id="WP_118314597.1">
    <property type="nucleotide sequence ID" value="NZ_CALLAX010000079.1"/>
</dbReference>
<name>A0A415G6V6_9FIRM</name>
<evidence type="ECO:0000313" key="1">
    <source>
        <dbReference type="EMBL" id="RHK38762.1"/>
    </source>
</evidence>